<dbReference type="InterPro" id="IPR036514">
    <property type="entry name" value="SGNH_hydro_sf"/>
</dbReference>
<dbReference type="AlphaFoldDB" id="H1Y4Y7"/>
<proteinExistence type="predicted"/>
<dbReference type="HOGENOM" id="CLU_091355_0_0_10"/>
<protein>
    <submittedName>
        <fullName evidence="3">Lipolytic protein G-D-S-L family</fullName>
    </submittedName>
</protein>
<keyword evidence="4" id="KW-1185">Reference proteome</keyword>
<reference evidence="3" key="1">
    <citation type="submission" date="2011-09" db="EMBL/GenBank/DDBJ databases">
        <title>The permanent draft genome of Mucilaginibacter paludis DSM 18603.</title>
        <authorList>
            <consortium name="US DOE Joint Genome Institute (JGI-PGF)"/>
            <person name="Lucas S."/>
            <person name="Han J."/>
            <person name="Lapidus A."/>
            <person name="Bruce D."/>
            <person name="Goodwin L."/>
            <person name="Pitluck S."/>
            <person name="Peters L."/>
            <person name="Kyrpides N."/>
            <person name="Mavromatis K."/>
            <person name="Ivanova N."/>
            <person name="Mikhailova N."/>
            <person name="Held B."/>
            <person name="Detter J.C."/>
            <person name="Tapia R."/>
            <person name="Han C."/>
            <person name="Land M."/>
            <person name="Hauser L."/>
            <person name="Markowitz V."/>
            <person name="Cheng J.-F."/>
            <person name="Hugenholtz P."/>
            <person name="Woyke T."/>
            <person name="Wu D."/>
            <person name="Tindall B."/>
            <person name="Brambilla E."/>
            <person name="Klenk H.-P."/>
            <person name="Eisen J.A."/>
        </authorList>
    </citation>
    <scope>NUCLEOTIDE SEQUENCE [LARGE SCALE GENOMIC DNA]</scope>
    <source>
        <strain evidence="3">DSM 18603</strain>
    </source>
</reference>
<dbReference type="EMBL" id="CM001403">
    <property type="protein sequence ID" value="EHQ28315.1"/>
    <property type="molecule type" value="Genomic_DNA"/>
</dbReference>
<sequence>MKTYLWLLMSLAAFTSGAKKTTKMQTENLASVIKPEPQAHYTYLALGDSYTIGEAVKQSESFPYQLKNKLAKQGINIAAPDVIAVTGWTTGDLKEGIAQAHISQKYNLVTLLIGVNNQYRGYSQSEYHTEFVQLLNTAIAFAGGDKHKVFVLSIPDYSVTPFAQNSDKSRIATEIDQFNAINQHESIKAGVNYLAITDISRRATHDAALVASDGLHPSAKMYSEWVERLAPMVAEKLK</sequence>
<feature type="chain" id="PRO_5003557061" evidence="1">
    <location>
        <begin position="19"/>
        <end position="238"/>
    </location>
</feature>
<evidence type="ECO:0000313" key="3">
    <source>
        <dbReference type="EMBL" id="EHQ28315.1"/>
    </source>
</evidence>
<dbReference type="SUPFAM" id="SSF52266">
    <property type="entry name" value="SGNH hydrolase"/>
    <property type="match status" value="1"/>
</dbReference>
<evidence type="ECO:0000256" key="1">
    <source>
        <dbReference type="SAM" id="SignalP"/>
    </source>
</evidence>
<dbReference type="OrthoDB" id="158267at2"/>
<organism evidence="3 4">
    <name type="scientific">Mucilaginibacter paludis DSM 18603</name>
    <dbReference type="NCBI Taxonomy" id="714943"/>
    <lineage>
        <taxon>Bacteria</taxon>
        <taxon>Pseudomonadati</taxon>
        <taxon>Bacteroidota</taxon>
        <taxon>Sphingobacteriia</taxon>
        <taxon>Sphingobacteriales</taxon>
        <taxon>Sphingobacteriaceae</taxon>
        <taxon>Mucilaginibacter</taxon>
    </lineage>
</organism>
<dbReference type="Gene3D" id="3.40.50.1110">
    <property type="entry name" value="SGNH hydrolase"/>
    <property type="match status" value="1"/>
</dbReference>
<keyword evidence="1" id="KW-0732">Signal</keyword>
<dbReference type="eggNOG" id="COG2755">
    <property type="taxonomic scope" value="Bacteria"/>
</dbReference>
<gene>
    <name evidence="3" type="ORF">Mucpa_4224</name>
</gene>
<dbReference type="CDD" id="cd01832">
    <property type="entry name" value="SGNH_hydrolase_like_1"/>
    <property type="match status" value="1"/>
</dbReference>
<dbReference type="RefSeq" id="WP_008509082.1">
    <property type="nucleotide sequence ID" value="NZ_CM001403.1"/>
</dbReference>
<accession>H1Y4Y7</accession>
<feature type="domain" description="SGNH hydrolase-type esterase" evidence="2">
    <location>
        <begin position="45"/>
        <end position="222"/>
    </location>
</feature>
<dbReference type="InterPro" id="IPR013830">
    <property type="entry name" value="SGNH_hydro"/>
</dbReference>
<name>H1Y4Y7_9SPHI</name>
<feature type="signal peptide" evidence="1">
    <location>
        <begin position="1"/>
        <end position="18"/>
    </location>
</feature>
<dbReference type="Pfam" id="PF13472">
    <property type="entry name" value="Lipase_GDSL_2"/>
    <property type="match status" value="1"/>
</dbReference>
<evidence type="ECO:0000313" key="4">
    <source>
        <dbReference type="Proteomes" id="UP000002774"/>
    </source>
</evidence>
<dbReference type="GO" id="GO:0016788">
    <property type="term" value="F:hydrolase activity, acting on ester bonds"/>
    <property type="evidence" value="ECO:0007669"/>
    <property type="project" value="UniProtKB-ARBA"/>
</dbReference>
<dbReference type="Proteomes" id="UP000002774">
    <property type="component" value="Chromosome"/>
</dbReference>
<dbReference type="STRING" id="714943.Mucpa_4224"/>
<evidence type="ECO:0000259" key="2">
    <source>
        <dbReference type="Pfam" id="PF13472"/>
    </source>
</evidence>